<organism evidence="3 4">
    <name type="scientific">Bacillus safensis</name>
    <dbReference type="NCBI Taxonomy" id="561879"/>
    <lineage>
        <taxon>Bacteria</taxon>
        <taxon>Bacillati</taxon>
        <taxon>Bacillota</taxon>
        <taxon>Bacilli</taxon>
        <taxon>Bacillales</taxon>
        <taxon>Bacillaceae</taxon>
        <taxon>Bacillus</taxon>
    </lineage>
</organism>
<feature type="transmembrane region" description="Helical" evidence="1">
    <location>
        <begin position="197"/>
        <end position="214"/>
    </location>
</feature>
<accession>A0A1L6ZK67</accession>
<sequence>MVSKQTRHILLELQLYLISKGKNQDEIDELMDELTAHAVEAEKDGKTGEDVFGGDPRGYADELAQELSGNHKDWVPFVSAFLIGSLFYMILADAISQNLSYSWFALIGYPLVLVANVIMIIMMFRASAFQTSSRVFLYFWMLGIFQLTAMVTIKLLDQKVGTPLLVLTSGQRWGVILLMLLCIVVFNAILKANVVSLIPIIFFGPQLIFEWIGWTSPSVILLQSLLSIVILIGVILIVLRRTNKKNENTNVN</sequence>
<dbReference type="PANTHER" id="PTHR41307">
    <property type="entry name" value="MEMBRANE PROTEIN-RELATED"/>
    <property type="match status" value="1"/>
</dbReference>
<feature type="domain" description="HAAS transmembrane region" evidence="2">
    <location>
        <begin position="88"/>
        <end position="201"/>
    </location>
</feature>
<dbReference type="EMBL" id="CP015607">
    <property type="protein sequence ID" value="APT46907.1"/>
    <property type="molecule type" value="Genomic_DNA"/>
</dbReference>
<dbReference type="InterPro" id="IPR012963">
    <property type="entry name" value="HAAS_TM"/>
</dbReference>
<evidence type="ECO:0000256" key="1">
    <source>
        <dbReference type="SAM" id="Phobius"/>
    </source>
</evidence>
<reference evidence="3 4" key="1">
    <citation type="submission" date="2016-05" db="EMBL/GenBank/DDBJ databases">
        <title>Complete Genome and Methylome Analysis of Psychrotrophic Bacterial Isolates from Antarctic Lake Untersee.</title>
        <authorList>
            <person name="Fomenkov A."/>
            <person name="Akimov V.N."/>
            <person name="Vasilyeva L.V."/>
            <person name="Andersen D."/>
            <person name="Vincze T."/>
            <person name="Roberts R.J."/>
        </authorList>
    </citation>
    <scope>NUCLEOTIDE SEQUENCE [LARGE SCALE GENOMIC DNA]</scope>
    <source>
        <strain evidence="3 4">U14-5</strain>
    </source>
</reference>
<evidence type="ECO:0000313" key="3">
    <source>
        <dbReference type="EMBL" id="APT46907.1"/>
    </source>
</evidence>
<dbReference type="PANTHER" id="PTHR41307:SF1">
    <property type="entry name" value="MEMBRANE PROTEIN"/>
    <property type="match status" value="1"/>
</dbReference>
<keyword evidence="1" id="KW-0472">Membrane</keyword>
<feature type="transmembrane region" description="Helical" evidence="1">
    <location>
        <begin position="173"/>
        <end position="190"/>
    </location>
</feature>
<feature type="transmembrane region" description="Helical" evidence="1">
    <location>
        <begin position="74"/>
        <end position="95"/>
    </location>
</feature>
<evidence type="ECO:0000313" key="4">
    <source>
        <dbReference type="Proteomes" id="UP000185426"/>
    </source>
</evidence>
<dbReference type="Proteomes" id="UP000185426">
    <property type="component" value="Chromosome"/>
</dbReference>
<evidence type="ECO:0000259" key="2">
    <source>
        <dbReference type="Pfam" id="PF08006"/>
    </source>
</evidence>
<keyword evidence="1" id="KW-1133">Transmembrane helix</keyword>
<keyword evidence="1" id="KW-0812">Transmembrane</keyword>
<dbReference type="SUPFAM" id="SSF158560">
    <property type="entry name" value="BH3980-like"/>
    <property type="match status" value="1"/>
</dbReference>
<dbReference type="Pfam" id="PF08006">
    <property type="entry name" value="HAAS_TM"/>
    <property type="match status" value="1"/>
</dbReference>
<dbReference type="AlphaFoldDB" id="A0A1L6ZK67"/>
<feature type="transmembrane region" description="Helical" evidence="1">
    <location>
        <begin position="101"/>
        <end position="123"/>
    </location>
</feature>
<name>A0A1L6ZK67_BACIA</name>
<feature type="transmembrane region" description="Helical" evidence="1">
    <location>
        <begin position="220"/>
        <end position="239"/>
    </location>
</feature>
<feature type="transmembrane region" description="Helical" evidence="1">
    <location>
        <begin position="135"/>
        <end position="153"/>
    </location>
</feature>
<proteinExistence type="predicted"/>
<dbReference type="RefSeq" id="WP_075622885.1">
    <property type="nucleotide sequence ID" value="NZ_CP015607.1"/>
</dbReference>
<gene>
    <name evidence="3" type="ORF">BSA145_14225</name>
</gene>
<protein>
    <submittedName>
        <fullName evidence="3">NADH dehydrogenase</fullName>
    </submittedName>
</protein>